<proteinExistence type="inferred from homology"/>
<dbReference type="AlphaFoldDB" id="A0AA91Q1I1"/>
<evidence type="ECO:0000256" key="10">
    <source>
        <dbReference type="ARBA" id="ARBA00073343"/>
    </source>
</evidence>
<dbReference type="CDD" id="cd21444">
    <property type="entry name" value="SNARE_NTD_Tlg1p-like"/>
    <property type="match status" value="1"/>
</dbReference>
<dbReference type="PROSITE" id="PS00914">
    <property type="entry name" value="SYNTAXIN"/>
    <property type="match status" value="1"/>
</dbReference>
<keyword evidence="7" id="KW-0333">Golgi apparatus</keyword>
<dbReference type="PANTHER" id="PTHR19957">
    <property type="entry name" value="SYNTAXIN"/>
    <property type="match status" value="1"/>
</dbReference>
<comment type="caution">
    <text evidence="14">The sequence shown here is derived from an EMBL/GenBank/DDBJ whole genome shotgun (WGS) entry which is preliminary data.</text>
</comment>
<evidence type="ECO:0000313" key="14">
    <source>
        <dbReference type="EMBL" id="OVF09210.1"/>
    </source>
</evidence>
<dbReference type="GO" id="GO:0006906">
    <property type="term" value="P:vesicle fusion"/>
    <property type="evidence" value="ECO:0007669"/>
    <property type="project" value="EnsemblFungi"/>
</dbReference>
<dbReference type="GO" id="GO:0048193">
    <property type="term" value="P:Golgi vesicle transport"/>
    <property type="evidence" value="ECO:0007669"/>
    <property type="project" value="InterPro"/>
</dbReference>
<dbReference type="Proteomes" id="UP000195602">
    <property type="component" value="Unassembled WGS sequence"/>
</dbReference>
<dbReference type="InterPro" id="IPR048036">
    <property type="entry name" value="Tlg1p-like_N"/>
</dbReference>
<feature type="coiled-coil region" evidence="11">
    <location>
        <begin position="33"/>
        <end position="91"/>
    </location>
</feature>
<dbReference type="OMA" id="ERASDCC"/>
<accession>A0AA91Q1I1</accession>
<dbReference type="SUPFAM" id="SSF47661">
    <property type="entry name" value="t-snare proteins"/>
    <property type="match status" value="1"/>
</dbReference>
<dbReference type="SMART" id="SM00397">
    <property type="entry name" value="t_SNARE"/>
    <property type="match status" value="1"/>
</dbReference>
<evidence type="ECO:0000256" key="12">
    <source>
        <dbReference type="SAM" id="Phobius"/>
    </source>
</evidence>
<dbReference type="Pfam" id="PF09177">
    <property type="entry name" value="STX6_10_61_N"/>
    <property type="match status" value="1"/>
</dbReference>
<dbReference type="Gene3D" id="1.20.58.90">
    <property type="match status" value="1"/>
</dbReference>
<keyword evidence="8 11" id="KW-0175">Coiled coil</keyword>
<evidence type="ECO:0000256" key="11">
    <source>
        <dbReference type="SAM" id="Coils"/>
    </source>
</evidence>
<dbReference type="InterPro" id="IPR010989">
    <property type="entry name" value="SNARE"/>
</dbReference>
<keyword evidence="3" id="KW-0813">Transport</keyword>
<comment type="similarity">
    <text evidence="2">Belongs to the syntaxin family.</text>
</comment>
<evidence type="ECO:0000256" key="1">
    <source>
        <dbReference type="ARBA" id="ARBA00004409"/>
    </source>
</evidence>
<protein>
    <recommendedName>
        <fullName evidence="10">t-SNARE affecting a late Golgi compartment protein 1</fullName>
    </recommendedName>
</protein>
<dbReference type="GO" id="GO:0006897">
    <property type="term" value="P:endocytosis"/>
    <property type="evidence" value="ECO:0007669"/>
    <property type="project" value="EnsemblFungi"/>
</dbReference>
<dbReference type="KEGG" id="clus:A9F13_06g03751"/>
<keyword evidence="5" id="KW-0653">Protein transport</keyword>
<dbReference type="InterPro" id="IPR006012">
    <property type="entry name" value="Syntaxin/epimorphin_CS"/>
</dbReference>
<dbReference type="GO" id="GO:0000139">
    <property type="term" value="C:Golgi membrane"/>
    <property type="evidence" value="ECO:0007669"/>
    <property type="project" value="UniProtKB-SubCell"/>
</dbReference>
<dbReference type="EMBL" id="LYUB02000006">
    <property type="protein sequence ID" value="OVF09210.1"/>
    <property type="molecule type" value="Genomic_DNA"/>
</dbReference>
<organism evidence="14 15">
    <name type="scientific">Clavispora lusitaniae</name>
    <name type="common">Candida lusitaniae</name>
    <dbReference type="NCBI Taxonomy" id="36911"/>
    <lineage>
        <taxon>Eukaryota</taxon>
        <taxon>Fungi</taxon>
        <taxon>Dikarya</taxon>
        <taxon>Ascomycota</taxon>
        <taxon>Saccharomycotina</taxon>
        <taxon>Pichiomycetes</taxon>
        <taxon>Metschnikowiaceae</taxon>
        <taxon>Clavispora</taxon>
    </lineage>
</organism>
<feature type="domain" description="T-SNARE coiled-coil homology" evidence="13">
    <location>
        <begin position="137"/>
        <end position="199"/>
    </location>
</feature>
<keyword evidence="9 12" id="KW-0472">Membrane</keyword>
<dbReference type="GO" id="GO:0005768">
    <property type="term" value="C:endosome"/>
    <property type="evidence" value="ECO:0007669"/>
    <property type="project" value="EnsemblFungi"/>
</dbReference>
<evidence type="ECO:0000256" key="5">
    <source>
        <dbReference type="ARBA" id="ARBA00022927"/>
    </source>
</evidence>
<name>A0AA91Q1I1_CLALS</name>
<dbReference type="Gene3D" id="1.20.5.110">
    <property type="match status" value="1"/>
</dbReference>
<keyword evidence="4 12" id="KW-0812">Transmembrane</keyword>
<evidence type="ECO:0000256" key="8">
    <source>
        <dbReference type="ARBA" id="ARBA00023054"/>
    </source>
</evidence>
<evidence type="ECO:0000313" key="15">
    <source>
        <dbReference type="Proteomes" id="UP000195602"/>
    </source>
</evidence>
<dbReference type="InterPro" id="IPR000727">
    <property type="entry name" value="T_SNARE_dom"/>
</dbReference>
<sequence length="229" mass="26577">MDPFNEVETDCWSQINSLETFIHSTRQINENAKLDYQNNYQELAETVEDLKQAVIISESNPSHFNLSPSEIVNRKQILSQLQKKMETLDNEWIERINNPHRPREVTTMSNRISDDDGENPFSDSQRINREFTQFQEQEYIQSQDLQLDSIHKTMQSLNQQATLMGGELEDQGFMLEDLDNEMDTVGNKLQRGLKRVNFVIEKNRETASNWCIGILVVVLCILLVLLIVA</sequence>
<dbReference type="InterPro" id="IPR045242">
    <property type="entry name" value="Syntaxin"/>
</dbReference>
<dbReference type="CDD" id="cd15851">
    <property type="entry name" value="SNARE_Syntaxin6"/>
    <property type="match status" value="1"/>
</dbReference>
<dbReference type="GO" id="GO:0005484">
    <property type="term" value="F:SNAP receptor activity"/>
    <property type="evidence" value="ECO:0007669"/>
    <property type="project" value="EnsemblFungi"/>
</dbReference>
<dbReference type="PANTHER" id="PTHR19957:SF224">
    <property type="entry name" value="HL02043P"/>
    <property type="match status" value="1"/>
</dbReference>
<dbReference type="GO" id="GO:0006886">
    <property type="term" value="P:intracellular protein transport"/>
    <property type="evidence" value="ECO:0007669"/>
    <property type="project" value="InterPro"/>
</dbReference>
<dbReference type="InterPro" id="IPR015260">
    <property type="entry name" value="Syntaxin-6/10/61_N"/>
</dbReference>
<evidence type="ECO:0000256" key="9">
    <source>
        <dbReference type="ARBA" id="ARBA00023136"/>
    </source>
</evidence>
<evidence type="ECO:0000256" key="3">
    <source>
        <dbReference type="ARBA" id="ARBA00022448"/>
    </source>
</evidence>
<dbReference type="PROSITE" id="PS50192">
    <property type="entry name" value="T_SNARE"/>
    <property type="match status" value="1"/>
</dbReference>
<evidence type="ECO:0000256" key="6">
    <source>
        <dbReference type="ARBA" id="ARBA00022989"/>
    </source>
</evidence>
<dbReference type="FunFam" id="1.20.5.110:FF:000006">
    <property type="entry name" value="Syntaxin 6"/>
    <property type="match status" value="1"/>
</dbReference>
<dbReference type="GO" id="GO:0048278">
    <property type="term" value="P:vesicle docking"/>
    <property type="evidence" value="ECO:0007669"/>
    <property type="project" value="TreeGrafter"/>
</dbReference>
<evidence type="ECO:0000256" key="4">
    <source>
        <dbReference type="ARBA" id="ARBA00022692"/>
    </source>
</evidence>
<gene>
    <name evidence="14" type="ORF">A9F13_06g03751</name>
</gene>
<reference evidence="14 15" key="1">
    <citation type="submission" date="2017-04" db="EMBL/GenBank/DDBJ databases">
        <title>Draft genome of the yeast Clavispora lusitaniae type strain CBS 6936.</title>
        <authorList>
            <person name="Durrens P."/>
            <person name="Klopp C."/>
            <person name="Biteau N."/>
            <person name="Fitton-Ouhabi V."/>
            <person name="Dementhon K."/>
            <person name="Accoceberry I."/>
            <person name="Sherman D.J."/>
            <person name="Noel T."/>
        </authorList>
    </citation>
    <scope>NUCLEOTIDE SEQUENCE [LARGE SCALE GENOMIC DNA]</scope>
    <source>
        <strain evidence="14 15">CBS 6936</strain>
    </source>
</reference>
<dbReference type="SUPFAM" id="SSF58038">
    <property type="entry name" value="SNARE fusion complex"/>
    <property type="match status" value="1"/>
</dbReference>
<evidence type="ECO:0000259" key="13">
    <source>
        <dbReference type="PROSITE" id="PS50192"/>
    </source>
</evidence>
<dbReference type="GO" id="GO:0005802">
    <property type="term" value="C:trans-Golgi network"/>
    <property type="evidence" value="ECO:0007669"/>
    <property type="project" value="EnsemblFungi"/>
</dbReference>
<feature type="transmembrane region" description="Helical" evidence="12">
    <location>
        <begin position="207"/>
        <end position="228"/>
    </location>
</feature>
<evidence type="ECO:0000256" key="7">
    <source>
        <dbReference type="ARBA" id="ARBA00023034"/>
    </source>
</evidence>
<keyword evidence="6 12" id="KW-1133">Transmembrane helix</keyword>
<dbReference type="GO" id="GO:0031201">
    <property type="term" value="C:SNARE complex"/>
    <property type="evidence" value="ECO:0007669"/>
    <property type="project" value="EnsemblFungi"/>
</dbReference>
<dbReference type="GO" id="GO:0000149">
    <property type="term" value="F:SNARE binding"/>
    <property type="evidence" value="ECO:0007669"/>
    <property type="project" value="TreeGrafter"/>
</dbReference>
<comment type="subcellular location">
    <subcellularLocation>
        <location evidence="1">Golgi apparatus membrane</location>
        <topology evidence="1">Single-pass type IV membrane protein</topology>
    </subcellularLocation>
</comment>
<evidence type="ECO:0000256" key="2">
    <source>
        <dbReference type="ARBA" id="ARBA00009063"/>
    </source>
</evidence>